<keyword evidence="3 8" id="KW-1134">Transmembrane beta strand</keyword>
<keyword evidence="14" id="KW-1185">Reference proteome</keyword>
<evidence type="ECO:0000313" key="13">
    <source>
        <dbReference type="Proteomes" id="UP000294063"/>
    </source>
</evidence>
<reference evidence="13 14" key="1">
    <citation type="submission" date="2019-02" db="EMBL/GenBank/DDBJ databases">
        <title>Genome sequences of Aliivibrio finisterrensis strains from farmed Atlantic salmon.</title>
        <authorList>
            <person name="Bowman J.P."/>
        </authorList>
    </citation>
    <scope>NUCLEOTIDE SEQUENCE [LARGE SCALE GENOMIC DNA]</scope>
    <source>
        <strain evidence="12 14">A21</strain>
        <strain evidence="11 13">A46</strain>
    </source>
</reference>
<evidence type="ECO:0000256" key="4">
    <source>
        <dbReference type="ARBA" id="ARBA00022692"/>
    </source>
</evidence>
<dbReference type="Gene3D" id="2.40.170.20">
    <property type="entry name" value="TonB-dependent receptor, beta-barrel domain"/>
    <property type="match status" value="1"/>
</dbReference>
<dbReference type="GO" id="GO:0015344">
    <property type="term" value="F:siderophore uptake transmembrane transporter activity"/>
    <property type="evidence" value="ECO:0007669"/>
    <property type="project" value="TreeGrafter"/>
</dbReference>
<comment type="caution">
    <text evidence="11">The sequence shown here is derived from an EMBL/GenBank/DDBJ whole genome shotgun (WGS) entry which is preliminary data.</text>
</comment>
<dbReference type="InterPro" id="IPR012910">
    <property type="entry name" value="Plug_dom"/>
</dbReference>
<evidence type="ECO:0000256" key="5">
    <source>
        <dbReference type="ARBA" id="ARBA00022729"/>
    </source>
</evidence>
<accession>A0A4Q5L2L4</accession>
<dbReference type="InterPro" id="IPR039426">
    <property type="entry name" value="TonB-dep_rcpt-like"/>
</dbReference>
<dbReference type="InterPro" id="IPR037066">
    <property type="entry name" value="Plug_dom_sf"/>
</dbReference>
<evidence type="ECO:0000259" key="10">
    <source>
        <dbReference type="Pfam" id="PF07715"/>
    </source>
</evidence>
<keyword evidence="7 8" id="KW-0998">Cell outer membrane</keyword>
<evidence type="ECO:0000256" key="9">
    <source>
        <dbReference type="SAM" id="SignalP"/>
    </source>
</evidence>
<organism evidence="11 13">
    <name type="scientific">Aliivibrio finisterrensis</name>
    <dbReference type="NCBI Taxonomy" id="511998"/>
    <lineage>
        <taxon>Bacteria</taxon>
        <taxon>Pseudomonadati</taxon>
        <taxon>Pseudomonadota</taxon>
        <taxon>Gammaproteobacteria</taxon>
        <taxon>Vibrionales</taxon>
        <taxon>Vibrionaceae</taxon>
        <taxon>Aliivibrio</taxon>
    </lineage>
</organism>
<dbReference type="RefSeq" id="WP_130046777.1">
    <property type="nucleotide sequence ID" value="NZ_SEZK01000001.1"/>
</dbReference>
<dbReference type="GO" id="GO:0044718">
    <property type="term" value="P:siderophore transmembrane transport"/>
    <property type="evidence" value="ECO:0007669"/>
    <property type="project" value="TreeGrafter"/>
</dbReference>
<feature type="signal peptide" evidence="9">
    <location>
        <begin position="1"/>
        <end position="23"/>
    </location>
</feature>
<dbReference type="Proteomes" id="UP000294166">
    <property type="component" value="Unassembled WGS sequence"/>
</dbReference>
<evidence type="ECO:0000256" key="7">
    <source>
        <dbReference type="ARBA" id="ARBA00023237"/>
    </source>
</evidence>
<keyword evidence="4 8" id="KW-0812">Transmembrane</keyword>
<keyword evidence="2 8" id="KW-0813">Transport</keyword>
<name>A0A4Q5L2L4_9GAMM</name>
<dbReference type="EMBL" id="SEZK01000001">
    <property type="protein sequence ID" value="RYU54914.1"/>
    <property type="molecule type" value="Genomic_DNA"/>
</dbReference>
<evidence type="ECO:0000256" key="3">
    <source>
        <dbReference type="ARBA" id="ARBA00022452"/>
    </source>
</evidence>
<keyword evidence="6 8" id="KW-0472">Membrane</keyword>
<sequence>MLILPRASLLYAVCVFMSFSAVANIEQEFDELDALLNMPLDSLTETKVVTATKTSLSLSDVPASVHVITSKEIERSSARSIADVLILAPGLHVAKFSDYDWTVSARSKNQGENNTLLVMIDGRSTVNPMYSGVNWDTLPVSLDNIDRIEVVLGSVGTIWGGNAVNGVINIITKDAENAPKAQVSAAVGNFDYKEFKAHHSGQINDYTHLSGYIESLQHSPFTDKDPHFNEIRHLKVLTERFGMRADYQNQQNTVSMQFGGIRSREDYQWLQYTPAFLDPASHQNDYDAFFTEMNSQELFAGFQYLHDKLDGDQWENQLWLTHSESDGTNEPASFTRFDLDTRYTFNTQDFGALTIGANARIIDEEYAQFTEKEQYFSPYVRTIEDHEFLNQSYGIYTNWSINVTDSTEVTLGNRIQYANITEEWYSQPQVRALQKLTDNQRLWMGWGRAVITPSRLELDTQFQENYSCSSCGYYDPATGSVYDKPVNGTIGPVDYLQAYKYLGNRDLEMESVDTYEIGYRYWQDNQFQLSMSLFYSQHDNVRAYKNLGGYVYTSSAGSDTSIGTVIHDMYAQLIDPLSQETMGGEISAQWRPIDVLQVNANYSYKTIKGDCTGSICGSNDLPVLDLENTPSHYATLHIMWDIHPTVWVSSVVNYVSASEPDEALIEAYKDYGDDYLVWPEIITLDMSVNWQHKPTWPSIKVSAENLGSDQLKEYPEQYGPFANGTQYYAEISWNFI</sequence>
<evidence type="ECO:0000256" key="8">
    <source>
        <dbReference type="PROSITE-ProRule" id="PRU01360"/>
    </source>
</evidence>
<dbReference type="PANTHER" id="PTHR30069">
    <property type="entry name" value="TONB-DEPENDENT OUTER MEMBRANE RECEPTOR"/>
    <property type="match status" value="1"/>
</dbReference>
<dbReference type="PANTHER" id="PTHR30069:SF29">
    <property type="entry name" value="HEMOGLOBIN AND HEMOGLOBIN-HAPTOGLOBIN-BINDING PROTEIN 1-RELATED"/>
    <property type="match status" value="1"/>
</dbReference>
<evidence type="ECO:0000256" key="1">
    <source>
        <dbReference type="ARBA" id="ARBA00004571"/>
    </source>
</evidence>
<comment type="similarity">
    <text evidence="8">Belongs to the TonB-dependent receptor family.</text>
</comment>
<proteinExistence type="inferred from homology"/>
<dbReference type="SUPFAM" id="SSF56935">
    <property type="entry name" value="Porins"/>
    <property type="match status" value="1"/>
</dbReference>
<feature type="domain" description="TonB-dependent receptor plug" evidence="10">
    <location>
        <begin position="58"/>
        <end position="167"/>
    </location>
</feature>
<dbReference type="GO" id="GO:0009279">
    <property type="term" value="C:cell outer membrane"/>
    <property type="evidence" value="ECO:0007669"/>
    <property type="project" value="UniProtKB-SubCell"/>
</dbReference>
<dbReference type="Pfam" id="PF07715">
    <property type="entry name" value="Plug"/>
    <property type="match status" value="1"/>
</dbReference>
<evidence type="ECO:0000313" key="11">
    <source>
        <dbReference type="EMBL" id="RYU54914.1"/>
    </source>
</evidence>
<evidence type="ECO:0000313" key="12">
    <source>
        <dbReference type="EMBL" id="RYU66540.1"/>
    </source>
</evidence>
<dbReference type="Gene3D" id="2.170.130.10">
    <property type="entry name" value="TonB-dependent receptor, plug domain"/>
    <property type="match status" value="1"/>
</dbReference>
<evidence type="ECO:0000313" key="14">
    <source>
        <dbReference type="Proteomes" id="UP000294166"/>
    </source>
</evidence>
<dbReference type="Proteomes" id="UP000294063">
    <property type="component" value="Unassembled WGS sequence"/>
</dbReference>
<protein>
    <submittedName>
        <fullName evidence="11">TonB-dependent receptor</fullName>
    </submittedName>
</protein>
<keyword evidence="5 9" id="KW-0732">Signal</keyword>
<dbReference type="PROSITE" id="PS52016">
    <property type="entry name" value="TONB_DEPENDENT_REC_3"/>
    <property type="match status" value="1"/>
</dbReference>
<feature type="chain" id="PRO_5020266343" evidence="9">
    <location>
        <begin position="24"/>
        <end position="736"/>
    </location>
</feature>
<dbReference type="EMBL" id="SEZN01000003">
    <property type="protein sequence ID" value="RYU66540.1"/>
    <property type="molecule type" value="Genomic_DNA"/>
</dbReference>
<keyword evidence="11" id="KW-0675">Receptor</keyword>
<comment type="subcellular location">
    <subcellularLocation>
        <location evidence="1 8">Cell outer membrane</location>
        <topology evidence="1 8">Multi-pass membrane protein</topology>
    </subcellularLocation>
</comment>
<evidence type="ECO:0000256" key="6">
    <source>
        <dbReference type="ARBA" id="ARBA00023136"/>
    </source>
</evidence>
<gene>
    <name evidence="12" type="ORF">ERW53_02450</name>
    <name evidence="11" type="ORF">ERW57_01335</name>
</gene>
<evidence type="ECO:0000256" key="2">
    <source>
        <dbReference type="ARBA" id="ARBA00022448"/>
    </source>
</evidence>
<dbReference type="AlphaFoldDB" id="A0A4Q5L2L4"/>
<dbReference type="InterPro" id="IPR036942">
    <property type="entry name" value="Beta-barrel_TonB_sf"/>
</dbReference>